<sequence length="314" mass="36099">MDRSLRRAGALQRDLKVLNQKEERDLQHRLTALDRQYRYTLKRLQQRRDSLVAELSRVGMVKVVEPKATVNIAMREIGERTFQIPGGRRSHSSKSQYHDGGLEPAAASRSISAPAAQPAGSVRRRGRVQSSVSLMQMKDIATIDSISEKELARRQRREREDRERLRQIQREALCNRVAAFIESLREKRDMDKCTLMELLEHEQQKREVRHLNELQLLLATGEGVEMLAEGVQKSPDLRLHAALLRQVAQRNERGNVVATDPHRRLQVQLQVRFRFSLQLVHATQLLGLSLTASCLNFQQTEVTQNTCRGNTYSR</sequence>
<evidence type="ECO:0000256" key="1">
    <source>
        <dbReference type="SAM" id="MobiDB-lite"/>
    </source>
</evidence>
<dbReference type="AlphaFoldDB" id="A0A4Z2IL91"/>
<keyword evidence="3" id="KW-1185">Reference proteome</keyword>
<protein>
    <submittedName>
        <fullName evidence="2">Uncharacterized protein</fullName>
    </submittedName>
</protein>
<evidence type="ECO:0000313" key="3">
    <source>
        <dbReference type="Proteomes" id="UP000314294"/>
    </source>
</evidence>
<comment type="caution">
    <text evidence="2">The sequence shown here is derived from an EMBL/GenBank/DDBJ whole genome shotgun (WGS) entry which is preliminary data.</text>
</comment>
<reference evidence="2 3" key="1">
    <citation type="submission" date="2019-03" db="EMBL/GenBank/DDBJ databases">
        <title>First draft genome of Liparis tanakae, snailfish: a comprehensive survey of snailfish specific genes.</title>
        <authorList>
            <person name="Kim W."/>
            <person name="Song I."/>
            <person name="Jeong J.-H."/>
            <person name="Kim D."/>
            <person name="Kim S."/>
            <person name="Ryu S."/>
            <person name="Song J.Y."/>
            <person name="Lee S.K."/>
        </authorList>
    </citation>
    <scope>NUCLEOTIDE SEQUENCE [LARGE SCALE GENOMIC DNA]</scope>
    <source>
        <tissue evidence="2">Muscle</tissue>
    </source>
</reference>
<feature type="compositionally biased region" description="Low complexity" evidence="1">
    <location>
        <begin position="104"/>
        <end position="121"/>
    </location>
</feature>
<dbReference type="EMBL" id="SRLO01000075">
    <property type="protein sequence ID" value="TNN78234.1"/>
    <property type="molecule type" value="Genomic_DNA"/>
</dbReference>
<dbReference type="Proteomes" id="UP000314294">
    <property type="component" value="Unassembled WGS sequence"/>
</dbReference>
<evidence type="ECO:0000313" key="2">
    <source>
        <dbReference type="EMBL" id="TNN78234.1"/>
    </source>
</evidence>
<name>A0A4Z2IL91_9TELE</name>
<gene>
    <name evidence="2" type="ORF">EYF80_011474</name>
</gene>
<accession>A0A4Z2IL91</accession>
<feature type="region of interest" description="Disordered" evidence="1">
    <location>
        <begin position="82"/>
        <end position="128"/>
    </location>
</feature>
<proteinExistence type="predicted"/>
<dbReference type="OrthoDB" id="8923540at2759"/>
<organism evidence="2 3">
    <name type="scientific">Liparis tanakae</name>
    <name type="common">Tanaka's snailfish</name>
    <dbReference type="NCBI Taxonomy" id="230148"/>
    <lineage>
        <taxon>Eukaryota</taxon>
        <taxon>Metazoa</taxon>
        <taxon>Chordata</taxon>
        <taxon>Craniata</taxon>
        <taxon>Vertebrata</taxon>
        <taxon>Euteleostomi</taxon>
        <taxon>Actinopterygii</taxon>
        <taxon>Neopterygii</taxon>
        <taxon>Teleostei</taxon>
        <taxon>Neoteleostei</taxon>
        <taxon>Acanthomorphata</taxon>
        <taxon>Eupercaria</taxon>
        <taxon>Perciformes</taxon>
        <taxon>Cottioidei</taxon>
        <taxon>Cottales</taxon>
        <taxon>Liparidae</taxon>
        <taxon>Liparis</taxon>
    </lineage>
</organism>